<comment type="caution">
    <text evidence="4">The sequence shown here is derived from an EMBL/GenBank/DDBJ whole genome shotgun (WGS) entry which is preliminary data.</text>
</comment>
<name>A0ABW8AZF2_9FIRM</name>
<feature type="transmembrane region" description="Helical" evidence="2">
    <location>
        <begin position="114"/>
        <end position="135"/>
    </location>
</feature>
<sequence length="309" mass="36398">MNDKKDEFKECIAREFEEIAREEEEFLENDTSLVVPEGTKEAVLARVREQIRAYEMEQDRKEAEEREEAINHLSEEDREALELGRKMLKAGIGQKDPEEPSEKKIRRKKKPLKMYLALAAVIVCVLAMGITSMGGPERIVRMMTQNVGDREVEKSTRSHKVKTVENEDEEKAYQEIRDNFGTEVVKLCICLPEMRFDSMELDKDKQMADMYYYYNNKTIAYCINLPYRDGSWGIDFEDPIDKEYSEEIHGCRIKITKYKPNQKGLPRWDARFEYNNIEYLLTGTMKQQEFEKILNNLFFSKIKATVFEK</sequence>
<keyword evidence="2" id="KW-0472">Membrane</keyword>
<dbReference type="EMBL" id="JBITRD010000011">
    <property type="protein sequence ID" value="MFI7845394.1"/>
    <property type="molecule type" value="Genomic_DNA"/>
</dbReference>
<evidence type="ECO:0000256" key="2">
    <source>
        <dbReference type="SAM" id="Phobius"/>
    </source>
</evidence>
<gene>
    <name evidence="4" type="ORF">ACIF0M_07525</name>
</gene>
<dbReference type="InterPro" id="IPR025377">
    <property type="entry name" value="DUF4367"/>
</dbReference>
<accession>A0ABW8AZF2</accession>
<feature type="coiled-coil region" evidence="1">
    <location>
        <begin position="5"/>
        <end position="76"/>
    </location>
</feature>
<evidence type="ECO:0000259" key="3">
    <source>
        <dbReference type="Pfam" id="PF14285"/>
    </source>
</evidence>
<keyword evidence="1" id="KW-0175">Coiled coil</keyword>
<protein>
    <submittedName>
        <fullName evidence="4">DUF4367 domain-containing protein</fullName>
    </submittedName>
</protein>
<evidence type="ECO:0000313" key="4">
    <source>
        <dbReference type="EMBL" id="MFI7845394.1"/>
    </source>
</evidence>
<feature type="domain" description="DUF4367" evidence="3">
    <location>
        <begin position="191"/>
        <end position="297"/>
    </location>
</feature>
<reference evidence="4 5" key="1">
    <citation type="submission" date="2024-08" db="EMBL/GenBank/DDBJ databases">
        <authorList>
            <person name="Vancuren S.J."/>
            <person name="Allen-Vercoe E."/>
        </authorList>
    </citation>
    <scope>NUCLEOTIDE SEQUENCE [LARGE SCALE GENOMIC DNA]</scope>
    <source>
        <strain evidence="4 5">16-6-I_42_FAA</strain>
    </source>
</reference>
<proteinExistence type="predicted"/>
<dbReference type="Pfam" id="PF14285">
    <property type="entry name" value="DUF4367"/>
    <property type="match status" value="1"/>
</dbReference>
<organism evidence="4 5">
    <name type="scientific">Dorea amylophila</name>
    <dbReference type="NCBI Taxonomy" id="2981789"/>
    <lineage>
        <taxon>Bacteria</taxon>
        <taxon>Bacillati</taxon>
        <taxon>Bacillota</taxon>
        <taxon>Clostridia</taxon>
        <taxon>Lachnospirales</taxon>
        <taxon>Lachnospiraceae</taxon>
        <taxon>Dorea</taxon>
    </lineage>
</organism>
<dbReference type="RefSeq" id="WP_396569687.1">
    <property type="nucleotide sequence ID" value="NZ_JBITRD010000011.1"/>
</dbReference>
<keyword evidence="2" id="KW-1133">Transmembrane helix</keyword>
<keyword evidence="2" id="KW-0812">Transmembrane</keyword>
<dbReference type="Proteomes" id="UP001614216">
    <property type="component" value="Unassembled WGS sequence"/>
</dbReference>
<evidence type="ECO:0000313" key="5">
    <source>
        <dbReference type="Proteomes" id="UP001614216"/>
    </source>
</evidence>
<evidence type="ECO:0000256" key="1">
    <source>
        <dbReference type="SAM" id="Coils"/>
    </source>
</evidence>
<keyword evidence="5" id="KW-1185">Reference proteome</keyword>